<evidence type="ECO:0000313" key="4">
    <source>
        <dbReference type="EMBL" id="CAI5737191.1"/>
    </source>
</evidence>
<dbReference type="EMBL" id="CANTFM010001225">
    <property type="protein sequence ID" value="CAI5737191.1"/>
    <property type="molecule type" value="Genomic_DNA"/>
</dbReference>
<dbReference type="Proteomes" id="UP001162029">
    <property type="component" value="Unassembled WGS sequence"/>
</dbReference>
<keyword evidence="5" id="KW-1185">Reference proteome</keyword>
<dbReference type="SUPFAM" id="SSF49879">
    <property type="entry name" value="SMAD/FHA domain"/>
    <property type="match status" value="1"/>
</dbReference>
<evidence type="ECO:0000259" key="3">
    <source>
        <dbReference type="PROSITE" id="PS50006"/>
    </source>
</evidence>
<dbReference type="InterPro" id="IPR008984">
    <property type="entry name" value="SMAD_FHA_dom_sf"/>
</dbReference>
<dbReference type="Gene3D" id="2.60.200.20">
    <property type="match status" value="1"/>
</dbReference>
<feature type="region of interest" description="Disordered" evidence="2">
    <location>
        <begin position="399"/>
        <end position="444"/>
    </location>
</feature>
<dbReference type="InterPro" id="IPR000253">
    <property type="entry name" value="FHA_dom"/>
</dbReference>
<dbReference type="PROSITE" id="PS50006">
    <property type="entry name" value="FHA_DOMAIN"/>
    <property type="match status" value="1"/>
</dbReference>
<accession>A0AAV0UJL4</accession>
<dbReference type="SMART" id="SM00240">
    <property type="entry name" value="FHA"/>
    <property type="match status" value="1"/>
</dbReference>
<feature type="domain" description="FHA" evidence="3">
    <location>
        <begin position="35"/>
        <end position="90"/>
    </location>
</feature>
<evidence type="ECO:0000256" key="1">
    <source>
        <dbReference type="SAM" id="Coils"/>
    </source>
</evidence>
<proteinExistence type="predicted"/>
<reference evidence="4" key="1">
    <citation type="submission" date="2022-12" db="EMBL/GenBank/DDBJ databases">
        <authorList>
            <person name="Webb A."/>
        </authorList>
    </citation>
    <scope>NUCLEOTIDE SEQUENCE</scope>
    <source>
        <strain evidence="4">Pd1</strain>
    </source>
</reference>
<gene>
    <name evidence="4" type="ORF">PDE001_LOCUS6532</name>
</gene>
<evidence type="ECO:0000256" key="2">
    <source>
        <dbReference type="SAM" id="MobiDB-lite"/>
    </source>
</evidence>
<name>A0AAV0UJL4_9STRA</name>
<evidence type="ECO:0000313" key="5">
    <source>
        <dbReference type="Proteomes" id="UP001162029"/>
    </source>
</evidence>
<organism evidence="4 5">
    <name type="scientific">Peronospora destructor</name>
    <dbReference type="NCBI Taxonomy" id="86335"/>
    <lineage>
        <taxon>Eukaryota</taxon>
        <taxon>Sar</taxon>
        <taxon>Stramenopiles</taxon>
        <taxon>Oomycota</taxon>
        <taxon>Peronosporomycetes</taxon>
        <taxon>Peronosporales</taxon>
        <taxon>Peronosporaceae</taxon>
        <taxon>Peronospora</taxon>
    </lineage>
</organism>
<comment type="caution">
    <text evidence="4">The sequence shown here is derived from an EMBL/GenBank/DDBJ whole genome shotgun (WGS) entry which is preliminary data.</text>
</comment>
<sequence length="444" mass="49956">MSSPPLLLPWGRLMLACQQKNKSMSDCYELSRSMHCIGRIASRCDIHIQEHFISGLHCIIRLMGKENDGTPLVEIEDQSSYGTWVNTNKVGHRRKAMLKHNDRIHFTPPDSKHENELVYKLKILPSGLTKVNEDLHARLSADLMPVANRTRKRTHEKAQCTRKSTKGAAGKNSCVPVALVALKKAHAEELAEVKAELAKANEQAAAELRATQEEMGKLRKERDALKRRVDQILQDPNVAHREWSVTELEAKISVQERAIRQDDLASQTHDERVQTTPASRRQRVEIERKVCEMKLKCYKTILTEMKKQCIEIQRKYDEVAKKKESTVVLSSGSSQSQDSIDNGRLHNDRLQLSVISNEHSEPSPDDAPQTFDAVAKEAKSGDASQNRRVMFTIYGVGAGIPDKRTIPHSHSQLYRTSIKSNGLSSSESPGQENDDGEEETKGCK</sequence>
<keyword evidence="1" id="KW-0175">Coiled coil</keyword>
<dbReference type="Pfam" id="PF00498">
    <property type="entry name" value="FHA"/>
    <property type="match status" value="1"/>
</dbReference>
<feature type="compositionally biased region" description="Polar residues" evidence="2">
    <location>
        <begin position="408"/>
        <end position="431"/>
    </location>
</feature>
<dbReference type="AlphaFoldDB" id="A0AAV0UJL4"/>
<protein>
    <recommendedName>
        <fullName evidence="3">FHA domain-containing protein</fullName>
    </recommendedName>
</protein>
<feature type="coiled-coil region" evidence="1">
    <location>
        <begin position="183"/>
        <end position="235"/>
    </location>
</feature>
<feature type="region of interest" description="Disordered" evidence="2">
    <location>
        <begin position="149"/>
        <end position="169"/>
    </location>
</feature>